<dbReference type="Gene3D" id="1.50.10.20">
    <property type="match status" value="2"/>
</dbReference>
<evidence type="ECO:0000256" key="1">
    <source>
        <dbReference type="ARBA" id="ARBA00009755"/>
    </source>
</evidence>
<dbReference type="InterPro" id="IPR002365">
    <property type="entry name" value="Terpene_synthase_CS"/>
</dbReference>
<dbReference type="FunFam" id="1.50.10.20:FF:000022">
    <property type="entry name" value="Terpene cyclase/mutase family member"/>
    <property type="match status" value="1"/>
</dbReference>
<dbReference type="EC" id="5.4.99.-" evidence="4"/>
<dbReference type="CDD" id="cd02892">
    <property type="entry name" value="SQCY_1"/>
    <property type="match status" value="1"/>
</dbReference>
<dbReference type="PROSITE" id="PS01074">
    <property type="entry name" value="TERPENE_SYNTHASES"/>
    <property type="match status" value="1"/>
</dbReference>
<dbReference type="InterPro" id="IPR018333">
    <property type="entry name" value="Squalene_cyclase"/>
</dbReference>
<dbReference type="InterPro" id="IPR008930">
    <property type="entry name" value="Terpenoid_cyclase/PrenylTrfase"/>
</dbReference>
<dbReference type="SFLD" id="SFLDG01016">
    <property type="entry name" value="Prenyltransferase_Like_2"/>
    <property type="match status" value="1"/>
</dbReference>
<dbReference type="EMBL" id="GU136145">
    <property type="protein sequence ID" value="ADC84219.1"/>
    <property type="molecule type" value="Genomic_DNA"/>
</dbReference>
<comment type="similarity">
    <text evidence="1 4">Belongs to the terpene cyclase/mutase family.</text>
</comment>
<evidence type="ECO:0000259" key="6">
    <source>
        <dbReference type="Pfam" id="PF13249"/>
    </source>
</evidence>
<dbReference type="InterPro" id="IPR032696">
    <property type="entry name" value="SQ_cyclase_C"/>
</dbReference>
<dbReference type="GO" id="GO:0016871">
    <property type="term" value="F:cycloartenol synthase activity"/>
    <property type="evidence" value="ECO:0007669"/>
    <property type="project" value="UniProtKB-ARBA"/>
</dbReference>
<dbReference type="Pfam" id="PF13243">
    <property type="entry name" value="SQHop_cyclase_C"/>
    <property type="match status" value="1"/>
</dbReference>
<keyword evidence="2" id="KW-0677">Repeat</keyword>
<keyword evidence="3 4" id="KW-0413">Isomerase</keyword>
<evidence type="ECO:0000256" key="2">
    <source>
        <dbReference type="ARBA" id="ARBA00022737"/>
    </source>
</evidence>
<accession>D3WI27</accession>
<sequence>MWKLKIAEGEDPWLRSVNNHVGRQVWEFDRNLGTPEELIEVEKAREDFSNHKFEKKHSSDLLMRLQLAKENPCSIDLPRVQVKDTEEVTEEAVTTTLRRGLSFYSTIQGHDGHWPGDYGGPLFLMPGLVIALSVTGALNAVLSSEHQRETRRYIYNHQNEDGGWGLHIEGSSTMFITTLNYVTLRLLGEGADDGEGAMEKARKWILNHGSATATTSWGKMWLSVLGVFEWSGNNPLPPEMWLLPYCLPFHPGRMWCHCRMVYLPMSYLYGKRFVGPITPTIESLRKELYSVPYHEIDWNQARNLCAKEDLYYPHPLVQDILWTSLHYGVEPILTRWPANKLREKSLLTTMQHIHYEDENTRYICIGPVNKVLNMLCCWVEDPNSEAFKLHIPRIYDYLWVAEDGMKMQGYNGSQLWDTAFAVQAIISTNLFEDYAPTLRKAHKYIKDSQVLDDCPGDLNFWYRHISKGAWPFSTADHGWPISDCTAEGLKAALLLSKIPSKSVGDPINAKQLYDAVNVILSLQNGDGGFATYELTRSYPWLELINPAETFGDIVIDYPYVECTAAAIQALTSFKKLYPGHRREDIENCVEKAVKFLKEIQAPDGSWYGSWGVCFTYGIWFGIKGLVAAGETFTNSSSIRKACDFLLSKELDSGGWGESYLSCQNKVYTNLKGNRPHLVNTGWAMSALIDAGQAERDPKPLHRAARVLINSQMDNGDFPQEEIMGVFNRNCMISYSAYRNIFPIWALGEYRCRVLKAP</sequence>
<gene>
    <name evidence="7" type="primary">CAS1</name>
</gene>
<organism evidence="7">
    <name type="scientific">Actaea racemosa</name>
    <name type="common">Black cohosh</name>
    <name type="synonym">Cimicifuga racemosa</name>
    <dbReference type="NCBI Taxonomy" id="64040"/>
    <lineage>
        <taxon>Eukaryota</taxon>
        <taxon>Viridiplantae</taxon>
        <taxon>Streptophyta</taxon>
        <taxon>Embryophyta</taxon>
        <taxon>Tracheophyta</taxon>
        <taxon>Spermatophyta</taxon>
        <taxon>Magnoliopsida</taxon>
        <taxon>Ranunculales</taxon>
        <taxon>Ranunculaceae</taxon>
        <taxon>Ranunculoideae</taxon>
        <taxon>Cimicifugeae</taxon>
        <taxon>Actaea</taxon>
    </lineage>
</organism>
<evidence type="ECO:0000256" key="4">
    <source>
        <dbReference type="RuleBase" id="RU362003"/>
    </source>
</evidence>
<name>D3WI27_ACTRA</name>
<dbReference type="Pfam" id="PF13249">
    <property type="entry name" value="SQHop_cyclase_N"/>
    <property type="match status" value="1"/>
</dbReference>
<evidence type="ECO:0000256" key="3">
    <source>
        <dbReference type="ARBA" id="ARBA00023235"/>
    </source>
</evidence>
<dbReference type="GO" id="GO:0005811">
    <property type="term" value="C:lipid droplet"/>
    <property type="evidence" value="ECO:0007669"/>
    <property type="project" value="InterPro"/>
</dbReference>
<proteinExistence type="evidence at transcript level"/>
<feature type="domain" description="Squalene cyclase C-terminal" evidence="5">
    <location>
        <begin position="413"/>
        <end position="750"/>
    </location>
</feature>
<evidence type="ECO:0000259" key="5">
    <source>
        <dbReference type="Pfam" id="PF13243"/>
    </source>
</evidence>
<dbReference type="GO" id="GO:0016104">
    <property type="term" value="P:triterpenoid biosynthetic process"/>
    <property type="evidence" value="ECO:0007669"/>
    <property type="project" value="InterPro"/>
</dbReference>
<dbReference type="NCBIfam" id="TIGR01787">
    <property type="entry name" value="squalene_cyclas"/>
    <property type="match status" value="1"/>
</dbReference>
<feature type="domain" description="Squalene cyclase N-terminal" evidence="6">
    <location>
        <begin position="108"/>
        <end position="358"/>
    </location>
</feature>
<dbReference type="AlphaFoldDB" id="D3WI27"/>
<dbReference type="FunFam" id="1.50.10.20:FF:000002">
    <property type="entry name" value="Terpene cyclase/mutase family member"/>
    <property type="match status" value="1"/>
</dbReference>
<dbReference type="SUPFAM" id="SSF48239">
    <property type="entry name" value="Terpenoid cyclases/Protein prenyltransferases"/>
    <property type="match status" value="2"/>
</dbReference>
<reference evidence="7" key="1">
    <citation type="journal article" date="2011" name="Plant Cell Rep.">
        <title>Gene identification in black cohosh (Actaea racemosa L.): expressed sequence tag profiling and genetic screening yields candidate genes for production of bioactive secondary metabolites.</title>
        <authorList>
            <person name="Spiering M.J."/>
            <person name="Urban L.A."/>
            <person name="Nuss D.L."/>
            <person name="Gopalan V."/>
            <person name="Stoltzfus A."/>
            <person name="Eisenstein E."/>
        </authorList>
    </citation>
    <scope>NUCLEOTIDE SEQUENCE</scope>
</reference>
<evidence type="ECO:0000313" key="7">
    <source>
        <dbReference type="EMBL" id="ADC84219.1"/>
    </source>
</evidence>
<dbReference type="InterPro" id="IPR032697">
    <property type="entry name" value="SQ_cyclase_N"/>
</dbReference>
<protein>
    <recommendedName>
        <fullName evidence="4">Terpene cyclase/mutase family member</fullName>
        <ecNumber evidence="4">5.4.99.-</ecNumber>
    </recommendedName>
</protein>
<dbReference type="EMBL" id="GU136146">
    <property type="protein sequence ID" value="ADC84220.1"/>
    <property type="molecule type" value="mRNA"/>
</dbReference>
<dbReference type="PANTHER" id="PTHR11764:SF20">
    <property type="entry name" value="LANOSTEROL SYNTHASE"/>
    <property type="match status" value="1"/>
</dbReference>
<dbReference type="PANTHER" id="PTHR11764">
    <property type="entry name" value="TERPENE CYCLASE/MUTASE FAMILY MEMBER"/>
    <property type="match status" value="1"/>
</dbReference>